<proteinExistence type="predicted"/>
<dbReference type="PhylomeDB" id="D7EKV3"/>
<dbReference type="Proteomes" id="UP000007266">
    <property type="component" value="Unassembled WGS sequence"/>
</dbReference>
<accession>D7EKV3</accession>
<reference evidence="1 2" key="1">
    <citation type="journal article" date="2008" name="Nature">
        <title>The genome of the model beetle and pest Tribolium castaneum.</title>
        <authorList>
            <consortium name="Tribolium Genome Sequencing Consortium"/>
            <person name="Richards S."/>
            <person name="Gibbs R.A."/>
            <person name="Weinstock G.M."/>
            <person name="Brown S.J."/>
            <person name="Denell R."/>
            <person name="Beeman R.W."/>
            <person name="Gibbs R."/>
            <person name="Beeman R.W."/>
            <person name="Brown S.J."/>
            <person name="Bucher G."/>
            <person name="Friedrich M."/>
            <person name="Grimmelikhuijzen C.J."/>
            <person name="Klingler M."/>
            <person name="Lorenzen M."/>
            <person name="Richards S."/>
            <person name="Roth S."/>
            <person name="Schroder R."/>
            <person name="Tautz D."/>
            <person name="Zdobnov E.M."/>
            <person name="Muzny D."/>
            <person name="Gibbs R.A."/>
            <person name="Weinstock G.M."/>
            <person name="Attaway T."/>
            <person name="Bell S."/>
            <person name="Buhay C.J."/>
            <person name="Chandrabose M.N."/>
            <person name="Chavez D."/>
            <person name="Clerk-Blankenburg K.P."/>
            <person name="Cree A."/>
            <person name="Dao M."/>
            <person name="Davis C."/>
            <person name="Chacko J."/>
            <person name="Dinh H."/>
            <person name="Dugan-Rocha S."/>
            <person name="Fowler G."/>
            <person name="Garner T.T."/>
            <person name="Garnes J."/>
            <person name="Gnirke A."/>
            <person name="Hawes A."/>
            <person name="Hernandez J."/>
            <person name="Hines S."/>
            <person name="Holder M."/>
            <person name="Hume J."/>
            <person name="Jhangiani S.N."/>
            <person name="Joshi V."/>
            <person name="Khan Z.M."/>
            <person name="Jackson L."/>
            <person name="Kovar C."/>
            <person name="Kowis A."/>
            <person name="Lee S."/>
            <person name="Lewis L.R."/>
            <person name="Margolis J."/>
            <person name="Morgan M."/>
            <person name="Nazareth L.V."/>
            <person name="Nguyen N."/>
            <person name="Okwuonu G."/>
            <person name="Parker D."/>
            <person name="Richards S."/>
            <person name="Ruiz S.J."/>
            <person name="Santibanez J."/>
            <person name="Savard J."/>
            <person name="Scherer S.E."/>
            <person name="Schneider B."/>
            <person name="Sodergren E."/>
            <person name="Tautz D."/>
            <person name="Vattahil S."/>
            <person name="Villasana D."/>
            <person name="White C.S."/>
            <person name="Wright R."/>
            <person name="Park Y."/>
            <person name="Beeman R.W."/>
            <person name="Lord J."/>
            <person name="Oppert B."/>
            <person name="Lorenzen M."/>
            <person name="Brown S."/>
            <person name="Wang L."/>
            <person name="Savard J."/>
            <person name="Tautz D."/>
            <person name="Richards S."/>
            <person name="Weinstock G."/>
            <person name="Gibbs R.A."/>
            <person name="Liu Y."/>
            <person name="Worley K."/>
            <person name="Weinstock G."/>
            <person name="Elsik C.G."/>
            <person name="Reese J.T."/>
            <person name="Elhaik E."/>
            <person name="Landan G."/>
            <person name="Graur D."/>
            <person name="Arensburger P."/>
            <person name="Atkinson P."/>
            <person name="Beeman R.W."/>
            <person name="Beidler J."/>
            <person name="Brown S.J."/>
            <person name="Demuth J.P."/>
            <person name="Drury D.W."/>
            <person name="Du Y.Z."/>
            <person name="Fujiwara H."/>
            <person name="Lorenzen M."/>
            <person name="Maselli V."/>
            <person name="Osanai M."/>
            <person name="Park Y."/>
            <person name="Robertson H.M."/>
            <person name="Tu Z."/>
            <person name="Wang J.J."/>
            <person name="Wang S."/>
            <person name="Richards S."/>
            <person name="Song H."/>
            <person name="Zhang L."/>
            <person name="Sodergren E."/>
            <person name="Werner D."/>
            <person name="Stanke M."/>
            <person name="Morgenstern B."/>
            <person name="Solovyev V."/>
            <person name="Kosarev P."/>
            <person name="Brown G."/>
            <person name="Chen H.C."/>
            <person name="Ermolaeva O."/>
            <person name="Hlavina W."/>
            <person name="Kapustin Y."/>
            <person name="Kiryutin B."/>
            <person name="Kitts P."/>
            <person name="Maglott D."/>
            <person name="Pruitt K."/>
            <person name="Sapojnikov V."/>
            <person name="Souvorov A."/>
            <person name="Mackey A.J."/>
            <person name="Waterhouse R.M."/>
            <person name="Wyder S."/>
            <person name="Zdobnov E.M."/>
            <person name="Zdobnov E.M."/>
            <person name="Wyder S."/>
            <person name="Kriventseva E.V."/>
            <person name="Kadowaki T."/>
            <person name="Bork P."/>
            <person name="Aranda M."/>
            <person name="Bao R."/>
            <person name="Beermann A."/>
            <person name="Berns N."/>
            <person name="Bolognesi R."/>
            <person name="Bonneton F."/>
            <person name="Bopp D."/>
            <person name="Brown S.J."/>
            <person name="Bucher G."/>
            <person name="Butts T."/>
            <person name="Chaumot A."/>
            <person name="Denell R.E."/>
            <person name="Ferrier D.E."/>
            <person name="Friedrich M."/>
            <person name="Gordon C.M."/>
            <person name="Jindra M."/>
            <person name="Klingler M."/>
            <person name="Lan Q."/>
            <person name="Lattorff H.M."/>
            <person name="Laudet V."/>
            <person name="von Levetsow C."/>
            <person name="Liu Z."/>
            <person name="Lutz R."/>
            <person name="Lynch J.A."/>
            <person name="da Fonseca R.N."/>
            <person name="Posnien N."/>
            <person name="Reuter R."/>
            <person name="Roth S."/>
            <person name="Savard J."/>
            <person name="Schinko J.B."/>
            <person name="Schmitt C."/>
            <person name="Schoppmeier M."/>
            <person name="Schroder R."/>
            <person name="Shippy T.D."/>
            <person name="Simonnet F."/>
            <person name="Marques-Souza H."/>
            <person name="Tautz D."/>
            <person name="Tomoyasu Y."/>
            <person name="Trauner J."/>
            <person name="Van der Zee M."/>
            <person name="Vervoort M."/>
            <person name="Wittkopp N."/>
            <person name="Wimmer E.A."/>
            <person name="Yang X."/>
            <person name="Jones A.K."/>
            <person name="Sattelle D.B."/>
            <person name="Ebert P.R."/>
            <person name="Nelson D."/>
            <person name="Scott J.G."/>
            <person name="Beeman R.W."/>
            <person name="Muthukrishnan S."/>
            <person name="Kramer K.J."/>
            <person name="Arakane Y."/>
            <person name="Beeman R.W."/>
            <person name="Zhu Q."/>
            <person name="Hogenkamp D."/>
            <person name="Dixit R."/>
            <person name="Oppert B."/>
            <person name="Jiang H."/>
            <person name="Zou Z."/>
            <person name="Marshall J."/>
            <person name="Elpidina E."/>
            <person name="Vinokurov K."/>
            <person name="Oppert C."/>
            <person name="Zou Z."/>
            <person name="Evans J."/>
            <person name="Lu Z."/>
            <person name="Zhao P."/>
            <person name="Sumathipala N."/>
            <person name="Altincicek B."/>
            <person name="Vilcinskas A."/>
            <person name="Williams M."/>
            <person name="Hultmark D."/>
            <person name="Hetru C."/>
            <person name="Jiang H."/>
            <person name="Grimmelikhuijzen C.J."/>
            <person name="Hauser F."/>
            <person name="Cazzamali G."/>
            <person name="Williamson M."/>
            <person name="Park Y."/>
            <person name="Li B."/>
            <person name="Tanaka Y."/>
            <person name="Predel R."/>
            <person name="Neupert S."/>
            <person name="Schachtner J."/>
            <person name="Verleyen P."/>
            <person name="Raible F."/>
            <person name="Bork P."/>
            <person name="Friedrich M."/>
            <person name="Walden K.K."/>
            <person name="Robertson H.M."/>
            <person name="Angeli S."/>
            <person name="Foret S."/>
            <person name="Bucher G."/>
            <person name="Schuetz S."/>
            <person name="Maleszka R."/>
            <person name="Wimmer E.A."/>
            <person name="Beeman R.W."/>
            <person name="Lorenzen M."/>
            <person name="Tomoyasu Y."/>
            <person name="Miller S.C."/>
            <person name="Grossmann D."/>
            <person name="Bucher G."/>
        </authorList>
    </citation>
    <scope>NUCLEOTIDE SEQUENCE [LARGE SCALE GENOMIC DNA]</scope>
    <source>
        <strain evidence="1 2">Georgia GA2</strain>
    </source>
</reference>
<dbReference type="EMBL" id="KQ972202">
    <property type="protein sequence ID" value="EFA11707.1"/>
    <property type="molecule type" value="Genomic_DNA"/>
</dbReference>
<organism evidence="1 2">
    <name type="scientific">Tribolium castaneum</name>
    <name type="common">Red flour beetle</name>
    <dbReference type="NCBI Taxonomy" id="7070"/>
    <lineage>
        <taxon>Eukaryota</taxon>
        <taxon>Metazoa</taxon>
        <taxon>Ecdysozoa</taxon>
        <taxon>Arthropoda</taxon>
        <taxon>Hexapoda</taxon>
        <taxon>Insecta</taxon>
        <taxon>Pterygota</taxon>
        <taxon>Neoptera</taxon>
        <taxon>Endopterygota</taxon>
        <taxon>Coleoptera</taxon>
        <taxon>Polyphaga</taxon>
        <taxon>Cucujiformia</taxon>
        <taxon>Tenebrionidae</taxon>
        <taxon>Tenebrionidae incertae sedis</taxon>
        <taxon>Tribolium</taxon>
    </lineage>
</organism>
<dbReference type="HOGENOM" id="CLU_178779_0_0_1"/>
<name>D7EKV3_TRICA</name>
<dbReference type="InParanoid" id="D7EKV3"/>
<evidence type="ECO:0000313" key="2">
    <source>
        <dbReference type="Proteomes" id="UP000007266"/>
    </source>
</evidence>
<reference evidence="1 2" key="2">
    <citation type="journal article" date="2010" name="Nucleic Acids Res.">
        <title>BeetleBase in 2010: revisions to provide comprehensive genomic information for Tribolium castaneum.</title>
        <authorList>
            <person name="Kim H.S."/>
            <person name="Murphy T."/>
            <person name="Xia J."/>
            <person name="Caragea D."/>
            <person name="Park Y."/>
            <person name="Beeman R.W."/>
            <person name="Lorenzen M.D."/>
            <person name="Butcher S."/>
            <person name="Manak J.R."/>
            <person name="Brown S.J."/>
        </authorList>
    </citation>
    <scope>NUCLEOTIDE SEQUENCE [LARGE SCALE GENOMIC DNA]</scope>
    <source>
        <strain evidence="1 2">Georgia GA2</strain>
    </source>
</reference>
<sequence>MSSGYLPGGFCSDFSGLMVLEPPTLSLCFVDRILKMVPPYVVEDMEVTFVTFSTTPQPLGRRQYVRRWDFIVAWDLDLIEAWMEAW</sequence>
<keyword evidence="2" id="KW-1185">Reference proteome</keyword>
<evidence type="ECO:0000313" key="1">
    <source>
        <dbReference type="EMBL" id="EFA11707.1"/>
    </source>
</evidence>
<dbReference type="AlphaFoldDB" id="D7EKV3"/>
<protein>
    <submittedName>
        <fullName evidence="1">Uncharacterized protein</fullName>
    </submittedName>
</protein>
<gene>
    <name evidence="1" type="primary">GLEAN_01794</name>
    <name evidence="1" type="ORF">TcasGA2_TC001794</name>
</gene>